<accession>A0A5B2TZD8</accession>
<keyword evidence="1" id="KW-0732">Signal</keyword>
<evidence type="ECO:0000259" key="2">
    <source>
        <dbReference type="PROSITE" id="PS51782"/>
    </source>
</evidence>
<dbReference type="InterPro" id="IPR018392">
    <property type="entry name" value="LysM"/>
</dbReference>
<proteinExistence type="predicted"/>
<protein>
    <recommendedName>
        <fullName evidence="2">LysM domain-containing protein</fullName>
    </recommendedName>
</protein>
<dbReference type="PROSITE" id="PS51782">
    <property type="entry name" value="LYSM"/>
    <property type="match status" value="1"/>
</dbReference>
<evidence type="ECO:0000256" key="1">
    <source>
        <dbReference type="SAM" id="SignalP"/>
    </source>
</evidence>
<feature type="chain" id="PRO_5022858561" description="LysM domain-containing protein" evidence="1">
    <location>
        <begin position="28"/>
        <end position="319"/>
    </location>
</feature>
<dbReference type="RefSeq" id="WP_154918088.1">
    <property type="nucleotide sequence ID" value="NZ_VUOE01000001.1"/>
</dbReference>
<dbReference type="AlphaFoldDB" id="A0A5B2TZD8"/>
<evidence type="ECO:0000313" key="4">
    <source>
        <dbReference type="Proteomes" id="UP000323188"/>
    </source>
</evidence>
<dbReference type="EMBL" id="VUOE01000001">
    <property type="protein sequence ID" value="KAA2219689.1"/>
    <property type="molecule type" value="Genomic_DNA"/>
</dbReference>
<evidence type="ECO:0000313" key="3">
    <source>
        <dbReference type="EMBL" id="KAA2219689.1"/>
    </source>
</evidence>
<gene>
    <name evidence="3" type="ORF">F0361_08885</name>
</gene>
<dbReference type="Proteomes" id="UP000323188">
    <property type="component" value="Unassembled WGS sequence"/>
</dbReference>
<organism evidence="3 4">
    <name type="scientific">Maribacter flavus</name>
    <dbReference type="NCBI Taxonomy" id="1658664"/>
    <lineage>
        <taxon>Bacteria</taxon>
        <taxon>Pseudomonadati</taxon>
        <taxon>Bacteroidota</taxon>
        <taxon>Flavobacteriia</taxon>
        <taxon>Flavobacteriales</taxon>
        <taxon>Flavobacteriaceae</taxon>
        <taxon>Maribacter</taxon>
    </lineage>
</organism>
<feature type="signal peptide" evidence="1">
    <location>
        <begin position="1"/>
        <end position="27"/>
    </location>
</feature>
<reference evidence="3 4" key="1">
    <citation type="submission" date="2019-09" db="EMBL/GenBank/DDBJ databases">
        <authorList>
            <person name="Khan S.A."/>
            <person name="Jeon C.O."/>
            <person name="Chun B.H."/>
            <person name="Jeong S.E."/>
        </authorList>
    </citation>
    <scope>NUCLEOTIDE SEQUENCE [LARGE SCALE GENOMIC DNA]</scope>
    <source>
        <strain evidence="3 4">KCTC 42508</strain>
    </source>
</reference>
<name>A0A5B2TZD8_9FLAO</name>
<comment type="caution">
    <text evidence="3">The sequence shown here is derived from an EMBL/GenBank/DDBJ whole genome shotgun (WGS) entry which is preliminary data.</text>
</comment>
<sequence>MHNPIPRSVFRSLSICFFLLHIHATVAQETSNTIVAKTGDGIFSVLRKSGIHPINYYEQFLKLNADNIKNGSELIVGKEYILPDAPDSFKRTGVRIDTGEEVEAPIFNETELSLMNQKDTTLQNTVYYFVHSGGTESKKRFDALTRQLANDLMVKGARVYLLENSKIAAAISDSLSLVAKKEMYGNFSSAINKKYLRHKGAYQRVILIEDAFGPRENSVVRISHNPKSSEGRQFASVLENVLRKNTSVPVKGKNETNPFKDDASLYFANNLVPPIVILNFTDGSKPLQGGFNLKSEKKPLVGLLNDGILEDYSQLNFEN</sequence>
<feature type="domain" description="LysM" evidence="2">
    <location>
        <begin position="32"/>
        <end position="82"/>
    </location>
</feature>